<dbReference type="EMBL" id="VRMN01000006">
    <property type="protein sequence ID" value="KAA8493497.1"/>
    <property type="molecule type" value="Genomic_DNA"/>
</dbReference>
<comment type="caution">
    <text evidence="2">The sequence shown here is derived from an EMBL/GenBank/DDBJ whole genome shotgun (WGS) entry which is preliminary data.</text>
</comment>
<proteinExistence type="predicted"/>
<protein>
    <submittedName>
        <fullName evidence="2">Uncharacterized protein</fullName>
    </submittedName>
</protein>
<gene>
    <name evidence="2" type="ORF">FVE85_4634</name>
</gene>
<keyword evidence="1" id="KW-0472">Membrane</keyword>
<name>A0A5J4YSV1_PORPP</name>
<reference evidence="3" key="1">
    <citation type="journal article" date="2019" name="Nat. Commun.">
        <title>Expansion of phycobilisome linker gene families in mesophilic red algae.</title>
        <authorList>
            <person name="Lee J."/>
            <person name="Kim D."/>
            <person name="Bhattacharya D."/>
            <person name="Yoon H.S."/>
        </authorList>
    </citation>
    <scope>NUCLEOTIDE SEQUENCE [LARGE SCALE GENOMIC DNA]</scope>
    <source>
        <strain evidence="3">CCMP 1328</strain>
    </source>
</reference>
<organism evidence="2 3">
    <name type="scientific">Porphyridium purpureum</name>
    <name type="common">Red alga</name>
    <name type="synonym">Porphyridium cruentum</name>
    <dbReference type="NCBI Taxonomy" id="35688"/>
    <lineage>
        <taxon>Eukaryota</taxon>
        <taxon>Rhodophyta</taxon>
        <taxon>Bangiophyceae</taxon>
        <taxon>Porphyridiales</taxon>
        <taxon>Porphyridiaceae</taxon>
        <taxon>Porphyridium</taxon>
    </lineage>
</organism>
<keyword evidence="1" id="KW-0812">Transmembrane</keyword>
<keyword evidence="1" id="KW-1133">Transmembrane helix</keyword>
<dbReference type="Proteomes" id="UP000324585">
    <property type="component" value="Unassembled WGS sequence"/>
</dbReference>
<dbReference type="AlphaFoldDB" id="A0A5J4YSV1"/>
<evidence type="ECO:0000313" key="3">
    <source>
        <dbReference type="Proteomes" id="UP000324585"/>
    </source>
</evidence>
<evidence type="ECO:0000313" key="2">
    <source>
        <dbReference type="EMBL" id="KAA8493497.1"/>
    </source>
</evidence>
<keyword evidence="3" id="KW-1185">Reference proteome</keyword>
<accession>A0A5J4YSV1</accession>
<feature type="transmembrane region" description="Helical" evidence="1">
    <location>
        <begin position="56"/>
        <end position="74"/>
    </location>
</feature>
<evidence type="ECO:0000256" key="1">
    <source>
        <dbReference type="SAM" id="Phobius"/>
    </source>
</evidence>
<sequence length="75" mass="8339">MFKQTYSQAHAGPACPSAHGYPQARTLTRVPMPCSTPCLIDASCAVKRRVSHLNQMTFFLACRFIGLSVYVLYID</sequence>